<evidence type="ECO:0000256" key="2">
    <source>
        <dbReference type="SAM" id="Phobius"/>
    </source>
</evidence>
<keyword evidence="5" id="KW-1185">Reference proteome</keyword>
<proteinExistence type="predicted"/>
<evidence type="ECO:0000313" key="4">
    <source>
        <dbReference type="Ensembl" id="ENSSDUP00000004938.1"/>
    </source>
</evidence>
<reference evidence="4" key="2">
    <citation type="submission" date="2025-09" db="UniProtKB">
        <authorList>
            <consortium name="Ensembl"/>
        </authorList>
    </citation>
    <scope>IDENTIFICATION</scope>
</reference>
<evidence type="ECO:0000259" key="3">
    <source>
        <dbReference type="Pfam" id="PF25044"/>
    </source>
</evidence>
<dbReference type="PANTHER" id="PTHR39299:SF1">
    <property type="entry name" value="TRANSMEMBRANE PROTEIN"/>
    <property type="match status" value="1"/>
</dbReference>
<keyword evidence="2" id="KW-0812">Transmembrane</keyword>
<dbReference type="Pfam" id="PF25044">
    <property type="entry name" value="DUF7789"/>
    <property type="match status" value="2"/>
</dbReference>
<reference evidence="4" key="1">
    <citation type="submission" date="2025-08" db="UniProtKB">
        <authorList>
            <consortium name="Ensembl"/>
        </authorList>
    </citation>
    <scope>IDENTIFICATION</scope>
</reference>
<feature type="domain" description="DUF7789" evidence="3">
    <location>
        <begin position="35"/>
        <end position="166"/>
    </location>
</feature>
<feature type="transmembrane region" description="Helical" evidence="2">
    <location>
        <begin position="144"/>
        <end position="165"/>
    </location>
</feature>
<evidence type="ECO:0000256" key="1">
    <source>
        <dbReference type="SAM" id="MobiDB-lite"/>
    </source>
</evidence>
<feature type="transmembrane region" description="Helical" evidence="2">
    <location>
        <begin position="186"/>
        <end position="211"/>
    </location>
</feature>
<feature type="region of interest" description="Disordered" evidence="1">
    <location>
        <begin position="1"/>
        <end position="22"/>
    </location>
</feature>
<dbReference type="AlphaFoldDB" id="A0A3B4TFT8"/>
<feature type="domain" description="DUF7789" evidence="3">
    <location>
        <begin position="177"/>
        <end position="243"/>
    </location>
</feature>
<accession>A0A3B4TFT8</accession>
<evidence type="ECO:0000313" key="5">
    <source>
        <dbReference type="Proteomes" id="UP000261420"/>
    </source>
</evidence>
<feature type="transmembrane region" description="Helical" evidence="2">
    <location>
        <begin position="223"/>
        <end position="246"/>
    </location>
</feature>
<sequence>MDEIRPLLGNQPQDSPDLLSPNLRPRHRELIPTPCGPIKPWSELSCLLKLYFCFTIASLLALLGLTLSSIYKQRMGTDASDEDNFTVSLIQLVGILFCIYYISRGVLQENTQELVVFVLSVLVVMIRSVVNFSVQGSKGKQELLVRFVCIMCLGVVHVLCTSLLIQRPNMMAFRVGGALESLQEQYFLLNLCFSMVTFDLWAQLSLCILITTSDSAMSAHNSIILGVGVFWACLTAAVGAVAVRVLHPSSVQTMRQEIFGGFISQEHTKALAVVTFVVFPGFEGSQGPGLGLHGAEPSSSCLLCLSDVYGELKMGGPWFLCLRFKRHFPKHRQLNLFP</sequence>
<keyword evidence="2" id="KW-0472">Membrane</keyword>
<dbReference type="PANTHER" id="PTHR39299">
    <property type="entry name" value="TRANSMEMBRANE PROTEIN"/>
    <property type="match status" value="1"/>
</dbReference>
<dbReference type="InterPro" id="IPR056691">
    <property type="entry name" value="DUF7789"/>
</dbReference>
<feature type="transmembrane region" description="Helical" evidence="2">
    <location>
        <begin position="85"/>
        <end position="102"/>
    </location>
</feature>
<feature type="transmembrane region" description="Helical" evidence="2">
    <location>
        <begin position="114"/>
        <end position="132"/>
    </location>
</feature>
<name>A0A3B4TFT8_SERDU</name>
<organism evidence="4 5">
    <name type="scientific">Seriola dumerili</name>
    <name type="common">Greater amberjack</name>
    <name type="synonym">Caranx dumerili</name>
    <dbReference type="NCBI Taxonomy" id="41447"/>
    <lineage>
        <taxon>Eukaryota</taxon>
        <taxon>Metazoa</taxon>
        <taxon>Chordata</taxon>
        <taxon>Craniata</taxon>
        <taxon>Vertebrata</taxon>
        <taxon>Euteleostomi</taxon>
        <taxon>Actinopterygii</taxon>
        <taxon>Neopterygii</taxon>
        <taxon>Teleostei</taxon>
        <taxon>Neoteleostei</taxon>
        <taxon>Acanthomorphata</taxon>
        <taxon>Carangaria</taxon>
        <taxon>Carangiformes</taxon>
        <taxon>Carangidae</taxon>
        <taxon>Seriola</taxon>
    </lineage>
</organism>
<dbReference type="Ensembl" id="ENSSDUT00000005039.1">
    <property type="protein sequence ID" value="ENSSDUP00000004938.1"/>
    <property type="gene ID" value="ENSSDUG00000003665.1"/>
</dbReference>
<feature type="transmembrane region" description="Helical" evidence="2">
    <location>
        <begin position="46"/>
        <end position="65"/>
    </location>
</feature>
<dbReference type="Proteomes" id="UP000261420">
    <property type="component" value="Unplaced"/>
</dbReference>
<dbReference type="STRING" id="41447.ENSSDUP00000004938"/>
<keyword evidence="2" id="KW-1133">Transmembrane helix</keyword>
<dbReference type="GeneTree" id="ENSGT00520000060938"/>
<protein>
    <submittedName>
        <fullName evidence="4">Uncharacterized LOC111227616</fullName>
    </submittedName>
</protein>